<feature type="region of interest" description="Disordered" evidence="1">
    <location>
        <begin position="30"/>
        <end position="86"/>
    </location>
</feature>
<reference evidence="2" key="1">
    <citation type="submission" date="2021-03" db="EMBL/GenBank/DDBJ databases">
        <title>Draft genome sequence of rust myrtle Austropuccinia psidii MF-1, a brazilian biotype.</title>
        <authorList>
            <person name="Quecine M.C."/>
            <person name="Pachon D.M.R."/>
            <person name="Bonatelli M.L."/>
            <person name="Correr F.H."/>
            <person name="Franceschini L.M."/>
            <person name="Leite T.F."/>
            <person name="Margarido G.R.A."/>
            <person name="Almeida C.A."/>
            <person name="Ferrarezi J.A."/>
            <person name="Labate C.A."/>
        </authorList>
    </citation>
    <scope>NUCLEOTIDE SEQUENCE</scope>
    <source>
        <strain evidence="2">MF-1</strain>
    </source>
</reference>
<dbReference type="Proteomes" id="UP000765509">
    <property type="component" value="Unassembled WGS sequence"/>
</dbReference>
<name>A0A9Q3DDC4_9BASI</name>
<protein>
    <submittedName>
        <fullName evidence="2">Uncharacterized protein</fullName>
    </submittedName>
</protein>
<gene>
    <name evidence="2" type="ORF">O181_040879</name>
</gene>
<dbReference type="EMBL" id="AVOT02016181">
    <property type="protein sequence ID" value="MBW0501164.1"/>
    <property type="molecule type" value="Genomic_DNA"/>
</dbReference>
<dbReference type="AlphaFoldDB" id="A0A9Q3DDC4"/>
<evidence type="ECO:0000256" key="1">
    <source>
        <dbReference type="SAM" id="MobiDB-lite"/>
    </source>
</evidence>
<accession>A0A9Q3DDC4</accession>
<sequence>MIKGVPEGLRPLDLEDEAWPGQSMTGLVPALGLGSHQDSVRGRRRTTDAGKMPPTAKTAAESWEPAALPRRAPRQGRPTTSRHSRNDVFSKARRLRLFNFRYSAPSRHQRVIDRNLGAVQLSSTLREEALSLECNVPADISAIFIINIPSFQRFVATKFLLARSN</sequence>
<keyword evidence="3" id="KW-1185">Reference proteome</keyword>
<organism evidence="2 3">
    <name type="scientific">Austropuccinia psidii MF-1</name>
    <dbReference type="NCBI Taxonomy" id="1389203"/>
    <lineage>
        <taxon>Eukaryota</taxon>
        <taxon>Fungi</taxon>
        <taxon>Dikarya</taxon>
        <taxon>Basidiomycota</taxon>
        <taxon>Pucciniomycotina</taxon>
        <taxon>Pucciniomycetes</taxon>
        <taxon>Pucciniales</taxon>
        <taxon>Sphaerophragmiaceae</taxon>
        <taxon>Austropuccinia</taxon>
    </lineage>
</organism>
<comment type="caution">
    <text evidence="2">The sequence shown here is derived from an EMBL/GenBank/DDBJ whole genome shotgun (WGS) entry which is preliminary data.</text>
</comment>
<feature type="compositionally biased region" description="Basic and acidic residues" evidence="1">
    <location>
        <begin position="38"/>
        <end position="48"/>
    </location>
</feature>
<proteinExistence type="predicted"/>
<evidence type="ECO:0000313" key="2">
    <source>
        <dbReference type="EMBL" id="MBW0501164.1"/>
    </source>
</evidence>
<evidence type="ECO:0000313" key="3">
    <source>
        <dbReference type="Proteomes" id="UP000765509"/>
    </source>
</evidence>